<evidence type="ECO:0000259" key="2">
    <source>
        <dbReference type="Pfam" id="PF22964"/>
    </source>
</evidence>
<protein>
    <recommendedName>
        <fullName evidence="2">Protein zer-1 homolog-like C-terminal domain-containing protein</fullName>
    </recommendedName>
</protein>
<name>A0A9D4FGJ0_DREPO</name>
<reference evidence="3" key="2">
    <citation type="submission" date="2020-11" db="EMBL/GenBank/DDBJ databases">
        <authorList>
            <person name="McCartney M.A."/>
            <person name="Auch B."/>
            <person name="Kono T."/>
            <person name="Mallez S."/>
            <person name="Becker A."/>
            <person name="Gohl D.M."/>
            <person name="Silverstein K.A.T."/>
            <person name="Koren S."/>
            <person name="Bechman K.B."/>
            <person name="Herman A."/>
            <person name="Abrahante J.E."/>
            <person name="Garbe J."/>
        </authorList>
    </citation>
    <scope>NUCLEOTIDE SEQUENCE</scope>
    <source>
        <strain evidence="3">Duluth1</strain>
        <tissue evidence="3">Whole animal</tissue>
    </source>
</reference>
<feature type="domain" description="Protein zer-1 homolog-like C-terminal" evidence="2">
    <location>
        <begin position="21"/>
        <end position="248"/>
    </location>
</feature>
<dbReference type="InterPro" id="IPR011989">
    <property type="entry name" value="ARM-like"/>
</dbReference>
<evidence type="ECO:0000313" key="3">
    <source>
        <dbReference type="EMBL" id="KAH3798325.1"/>
    </source>
</evidence>
<dbReference type="Proteomes" id="UP000828390">
    <property type="component" value="Unassembled WGS sequence"/>
</dbReference>
<gene>
    <name evidence="3" type="ORF">DPMN_151923</name>
</gene>
<keyword evidence="1" id="KW-0833">Ubl conjugation pathway</keyword>
<dbReference type="AlphaFoldDB" id="A0A9D4FGJ0"/>
<dbReference type="EMBL" id="JAIWYP010000007">
    <property type="protein sequence ID" value="KAH3798325.1"/>
    <property type="molecule type" value="Genomic_DNA"/>
</dbReference>
<keyword evidence="4" id="KW-1185">Reference proteome</keyword>
<dbReference type="GO" id="GO:0031462">
    <property type="term" value="C:Cul2-RING ubiquitin ligase complex"/>
    <property type="evidence" value="ECO:0007669"/>
    <property type="project" value="TreeGrafter"/>
</dbReference>
<dbReference type="PANTHER" id="PTHR12904">
    <property type="match status" value="1"/>
</dbReference>
<dbReference type="InterPro" id="IPR051341">
    <property type="entry name" value="Zyg-11_UBL_adapter"/>
</dbReference>
<evidence type="ECO:0000313" key="4">
    <source>
        <dbReference type="Proteomes" id="UP000828390"/>
    </source>
</evidence>
<dbReference type="InterPro" id="IPR055142">
    <property type="entry name" value="ZER1-like_C"/>
</dbReference>
<dbReference type="Pfam" id="PF22964">
    <property type="entry name" value="ZER1-like_2nd"/>
    <property type="match status" value="1"/>
</dbReference>
<proteinExistence type="predicted"/>
<accession>A0A9D4FGJ0</accession>
<organism evidence="3 4">
    <name type="scientific">Dreissena polymorpha</name>
    <name type="common">Zebra mussel</name>
    <name type="synonym">Mytilus polymorpha</name>
    <dbReference type="NCBI Taxonomy" id="45954"/>
    <lineage>
        <taxon>Eukaryota</taxon>
        <taxon>Metazoa</taxon>
        <taxon>Spiralia</taxon>
        <taxon>Lophotrochozoa</taxon>
        <taxon>Mollusca</taxon>
        <taxon>Bivalvia</taxon>
        <taxon>Autobranchia</taxon>
        <taxon>Heteroconchia</taxon>
        <taxon>Euheterodonta</taxon>
        <taxon>Imparidentia</taxon>
        <taxon>Neoheterodontei</taxon>
        <taxon>Myida</taxon>
        <taxon>Dreissenoidea</taxon>
        <taxon>Dreissenidae</taxon>
        <taxon>Dreissena</taxon>
    </lineage>
</organism>
<comment type="caution">
    <text evidence="3">The sequence shown here is derived from an EMBL/GenBank/DDBJ whole genome shotgun (WGS) entry which is preliminary data.</text>
</comment>
<sequence>MLKHEHNDDFLLQQKKVLGDLEIVETKLKNKVCDELLKVCWCTLWNVTDETESNCIRLMNQQGMYLILDCFNGFSDKGELLRNMMDLMANIAEVQKLWQNLMNEEYVTVFTIFLESKKDGIEVRYNAAGVLSHLLSDGEEAWRVESPNRDEVIWRIVQAIQRWPLESQRNINYRSFGPILNLVRCFRSHASQYWAVWALCNLTKVYPDKYIKLLKEEGGLEILRKVMRDPRPITAIQELAKQVIDRVQMPVEASEEIND</sequence>
<reference evidence="3" key="1">
    <citation type="journal article" date="2019" name="bioRxiv">
        <title>The Genome of the Zebra Mussel, Dreissena polymorpha: A Resource for Invasive Species Research.</title>
        <authorList>
            <person name="McCartney M.A."/>
            <person name="Auch B."/>
            <person name="Kono T."/>
            <person name="Mallez S."/>
            <person name="Zhang Y."/>
            <person name="Obille A."/>
            <person name="Becker A."/>
            <person name="Abrahante J.E."/>
            <person name="Garbe J."/>
            <person name="Badalamenti J.P."/>
            <person name="Herman A."/>
            <person name="Mangelson H."/>
            <person name="Liachko I."/>
            <person name="Sullivan S."/>
            <person name="Sone E.D."/>
            <person name="Koren S."/>
            <person name="Silverstein K.A.T."/>
            <person name="Beckman K.B."/>
            <person name="Gohl D.M."/>
        </authorList>
    </citation>
    <scope>NUCLEOTIDE SEQUENCE</scope>
    <source>
        <strain evidence="3">Duluth1</strain>
        <tissue evidence="3">Whole animal</tissue>
    </source>
</reference>
<evidence type="ECO:0000256" key="1">
    <source>
        <dbReference type="ARBA" id="ARBA00022786"/>
    </source>
</evidence>
<dbReference type="Gene3D" id="1.25.10.10">
    <property type="entry name" value="Leucine-rich Repeat Variant"/>
    <property type="match status" value="1"/>
</dbReference>
<dbReference type="InterPro" id="IPR016024">
    <property type="entry name" value="ARM-type_fold"/>
</dbReference>
<dbReference type="SUPFAM" id="SSF48371">
    <property type="entry name" value="ARM repeat"/>
    <property type="match status" value="1"/>
</dbReference>
<dbReference type="PANTHER" id="PTHR12904:SF23">
    <property type="entry name" value="PROTEIN ZER-1 HOMOLOG"/>
    <property type="match status" value="1"/>
</dbReference>